<protein>
    <submittedName>
        <fullName evidence="1">Uncharacterized protein</fullName>
    </submittedName>
</protein>
<proteinExistence type="predicted"/>
<evidence type="ECO:0000313" key="2">
    <source>
        <dbReference type="Proteomes" id="UP001314170"/>
    </source>
</evidence>
<accession>A0AAV1S9I5</accession>
<comment type="caution">
    <text evidence="1">The sequence shown here is derived from an EMBL/GenBank/DDBJ whole genome shotgun (WGS) entry which is preliminary data.</text>
</comment>
<name>A0AAV1S9I5_9ROSI</name>
<keyword evidence="2" id="KW-1185">Reference proteome</keyword>
<dbReference type="EMBL" id="CAWUPB010001173">
    <property type="protein sequence ID" value="CAK7347935.1"/>
    <property type="molecule type" value="Genomic_DNA"/>
</dbReference>
<dbReference type="Proteomes" id="UP001314170">
    <property type="component" value="Unassembled WGS sequence"/>
</dbReference>
<reference evidence="1 2" key="1">
    <citation type="submission" date="2024-01" db="EMBL/GenBank/DDBJ databases">
        <authorList>
            <person name="Waweru B."/>
        </authorList>
    </citation>
    <scope>NUCLEOTIDE SEQUENCE [LARGE SCALE GENOMIC DNA]</scope>
</reference>
<evidence type="ECO:0000313" key="1">
    <source>
        <dbReference type="EMBL" id="CAK7347935.1"/>
    </source>
</evidence>
<sequence>MKESNEKHDEIIFLSNLSACVHKGFVDDGLEIFSKIENYGCRQFTCRSVINSKKGAIFEKYLSKRDGDGLFYMQACYLIAAPLDRGLNRAGRQKCIEKTGKPSQTVSFFCPVCNAPLVYYTD</sequence>
<gene>
    <name evidence="1" type="ORF">DCAF_LOCUS20626</name>
</gene>
<dbReference type="AlphaFoldDB" id="A0AAV1S9I5"/>
<organism evidence="1 2">
    <name type="scientific">Dovyalis caffra</name>
    <dbReference type="NCBI Taxonomy" id="77055"/>
    <lineage>
        <taxon>Eukaryota</taxon>
        <taxon>Viridiplantae</taxon>
        <taxon>Streptophyta</taxon>
        <taxon>Embryophyta</taxon>
        <taxon>Tracheophyta</taxon>
        <taxon>Spermatophyta</taxon>
        <taxon>Magnoliopsida</taxon>
        <taxon>eudicotyledons</taxon>
        <taxon>Gunneridae</taxon>
        <taxon>Pentapetalae</taxon>
        <taxon>rosids</taxon>
        <taxon>fabids</taxon>
        <taxon>Malpighiales</taxon>
        <taxon>Salicaceae</taxon>
        <taxon>Flacourtieae</taxon>
        <taxon>Dovyalis</taxon>
    </lineage>
</organism>